<accession>A0A1W1YF76</accession>
<dbReference type="RefSeq" id="WP_084015603.1">
    <property type="nucleotide sequence ID" value="NZ_FWXS01000001.1"/>
</dbReference>
<dbReference type="AlphaFoldDB" id="A0A1W1YF76"/>
<evidence type="ECO:0000313" key="2">
    <source>
        <dbReference type="Proteomes" id="UP000192393"/>
    </source>
</evidence>
<reference evidence="1 2" key="1">
    <citation type="submission" date="2017-04" db="EMBL/GenBank/DDBJ databases">
        <authorList>
            <person name="Afonso C.L."/>
            <person name="Miller P.J."/>
            <person name="Scott M.A."/>
            <person name="Spackman E."/>
            <person name="Goraichik I."/>
            <person name="Dimitrov K.M."/>
            <person name="Suarez D.L."/>
            <person name="Swayne D.E."/>
        </authorList>
    </citation>
    <scope>NUCLEOTIDE SEQUENCE [LARGE SCALE GENOMIC DNA]</scope>
    <source>
        <strain evidence="1 2">CGMCC 1.12708</strain>
    </source>
</reference>
<protein>
    <recommendedName>
        <fullName evidence="3">3-hydroxymyristoyl/3-hydroxydecanoyl-(Acyl carrier protein) dehydratase</fullName>
    </recommendedName>
</protein>
<gene>
    <name evidence="1" type="ORF">SAMN06296427_101325</name>
</gene>
<dbReference type="OrthoDB" id="826697at2"/>
<dbReference type="EMBL" id="FWXS01000001">
    <property type="protein sequence ID" value="SMC34807.1"/>
    <property type="molecule type" value="Genomic_DNA"/>
</dbReference>
<dbReference type="STRING" id="1434700.SAMN06296427_101325"/>
<organism evidence="1 2">
    <name type="scientific">Moheibacter sediminis</name>
    <dbReference type="NCBI Taxonomy" id="1434700"/>
    <lineage>
        <taxon>Bacteria</taxon>
        <taxon>Pseudomonadati</taxon>
        <taxon>Bacteroidota</taxon>
        <taxon>Flavobacteriia</taxon>
        <taxon>Flavobacteriales</taxon>
        <taxon>Weeksellaceae</taxon>
        <taxon>Moheibacter</taxon>
    </lineage>
</organism>
<proteinExistence type="predicted"/>
<dbReference type="Gene3D" id="3.10.129.10">
    <property type="entry name" value="Hotdog Thioesterase"/>
    <property type="match status" value="1"/>
</dbReference>
<keyword evidence="2" id="KW-1185">Reference proteome</keyword>
<evidence type="ECO:0000313" key="1">
    <source>
        <dbReference type="EMBL" id="SMC34807.1"/>
    </source>
</evidence>
<name>A0A1W1YF76_9FLAO</name>
<dbReference type="Proteomes" id="UP000192393">
    <property type="component" value="Unassembled WGS sequence"/>
</dbReference>
<evidence type="ECO:0008006" key="3">
    <source>
        <dbReference type="Google" id="ProtNLM"/>
    </source>
</evidence>
<sequence length="151" mass="17118">MEKYQSIEKLIPHRAPILCVDEVILVDALISMTSYIVKSDSIFVTGNSFSELGLLENSAQTSFVFLNFFLNESNDKLLDEKTNSVGFISHISSMKIQFLPQLREKLNTTTETELVFNSENLKICNVKAQTTINEKIAFEAEMKMILQTTNL</sequence>